<dbReference type="AlphaFoldDB" id="A0A7W5UJS6"/>
<evidence type="ECO:0000313" key="2">
    <source>
        <dbReference type="EMBL" id="MBB3702742.1"/>
    </source>
</evidence>
<gene>
    <name evidence="2" type="ORF">FHS60_001211</name>
</gene>
<dbReference type="EMBL" id="JACICA010000005">
    <property type="protein sequence ID" value="MBB3702742.1"/>
    <property type="molecule type" value="Genomic_DNA"/>
</dbReference>
<evidence type="ECO:0000313" key="3">
    <source>
        <dbReference type="Proteomes" id="UP000541425"/>
    </source>
</evidence>
<feature type="transmembrane region" description="Helical" evidence="1">
    <location>
        <begin position="38"/>
        <end position="60"/>
    </location>
</feature>
<keyword evidence="1" id="KW-0472">Membrane</keyword>
<comment type="caution">
    <text evidence="2">The sequence shown here is derived from an EMBL/GenBank/DDBJ whole genome shotgun (WGS) entry which is preliminary data.</text>
</comment>
<evidence type="ECO:0000256" key="1">
    <source>
        <dbReference type="SAM" id="Phobius"/>
    </source>
</evidence>
<organism evidence="2 3">
    <name type="scientific">Alloprevotella rava</name>
    <dbReference type="NCBI Taxonomy" id="671218"/>
    <lineage>
        <taxon>Bacteria</taxon>
        <taxon>Pseudomonadati</taxon>
        <taxon>Bacteroidota</taxon>
        <taxon>Bacteroidia</taxon>
        <taxon>Bacteroidales</taxon>
        <taxon>Prevotellaceae</taxon>
        <taxon>Alloprevotella</taxon>
    </lineage>
</organism>
<dbReference type="RefSeq" id="WP_183696209.1">
    <property type="nucleotide sequence ID" value="NZ_JACICA010000005.1"/>
</dbReference>
<dbReference type="Proteomes" id="UP000541425">
    <property type="component" value="Unassembled WGS sequence"/>
</dbReference>
<keyword evidence="1" id="KW-1133">Transmembrane helix</keyword>
<name>A0A7W5UJS6_9BACT</name>
<proteinExistence type="predicted"/>
<protein>
    <submittedName>
        <fullName evidence="2">Uncharacterized protein</fullName>
    </submittedName>
</protein>
<keyword evidence="1" id="KW-0812">Transmembrane</keyword>
<sequence length="74" mass="7960">MTNVHTPFSIMVAPQNAIKQCVNILIALENTISLSGSILIASADSIILSVSILIAFAAIIEKDAFFSKQKIRNT</sequence>
<reference evidence="2 3" key="1">
    <citation type="submission" date="2020-08" db="EMBL/GenBank/DDBJ databases">
        <title>Genomic Encyclopedia of Type Strains, Phase IV (KMG-IV): sequencing the most valuable type-strain genomes for metagenomic binning, comparative biology and taxonomic classification.</title>
        <authorList>
            <person name="Goeker M."/>
        </authorList>
    </citation>
    <scope>NUCLEOTIDE SEQUENCE [LARGE SCALE GENOMIC DNA]</scope>
    <source>
        <strain evidence="2 3">DSM 22548</strain>
    </source>
</reference>
<accession>A0A7W5UJS6</accession>